<gene>
    <name evidence="1" type="ORF">TSAR_006570</name>
</gene>
<evidence type="ECO:0000313" key="1">
    <source>
        <dbReference type="EMBL" id="OXU17529.1"/>
    </source>
</evidence>
<keyword evidence="2" id="KW-1185">Reference proteome</keyword>
<reference evidence="1 2" key="1">
    <citation type="journal article" date="2017" name="Curr. Biol.">
        <title>The Evolution of Venom by Co-option of Single-Copy Genes.</title>
        <authorList>
            <person name="Martinson E.O."/>
            <person name="Mrinalini"/>
            <person name="Kelkar Y.D."/>
            <person name="Chang C.H."/>
            <person name="Werren J.H."/>
        </authorList>
    </citation>
    <scope>NUCLEOTIDE SEQUENCE [LARGE SCALE GENOMIC DNA]</scope>
    <source>
        <strain evidence="1 2">Alberta</strain>
        <tissue evidence="1">Whole body</tissue>
    </source>
</reference>
<dbReference type="PANTHER" id="PTHR46579">
    <property type="entry name" value="F5/8 TYPE C DOMAIN-CONTAINING PROTEIN-RELATED"/>
    <property type="match status" value="1"/>
</dbReference>
<dbReference type="Proteomes" id="UP000215335">
    <property type="component" value="Unassembled WGS sequence"/>
</dbReference>
<proteinExistence type="predicted"/>
<sequence length="270" mass="31273">MRSTEHYSKYKAVEHKYFTLYAAPVILKKLLSDDVYNHFMLYTVSCRLLSQQDRNIHIEKARKYLRTFVEKAIVLYGPTFISLNIHNLLHICDDVESTGSSLSELSAFRFESYLGGISNVIRSPNHIVKQYCNRIEEQEKFVKKNITIHPELQILKRKKSDILKIKYKGMAISLKHPNNTVLLSDKSVVEVCQFDCTVDDQISAKVKKYLRKESLFNYPCTSNTLNFEVSRLSNITTTINLNGIQQKLVKMQLNFSSEEDCRTVVVPLLH</sequence>
<dbReference type="OrthoDB" id="10028922at2759"/>
<protein>
    <submittedName>
        <fullName evidence="1">Uncharacterized protein</fullName>
    </submittedName>
</protein>
<organism evidence="1 2">
    <name type="scientific">Trichomalopsis sarcophagae</name>
    <dbReference type="NCBI Taxonomy" id="543379"/>
    <lineage>
        <taxon>Eukaryota</taxon>
        <taxon>Metazoa</taxon>
        <taxon>Ecdysozoa</taxon>
        <taxon>Arthropoda</taxon>
        <taxon>Hexapoda</taxon>
        <taxon>Insecta</taxon>
        <taxon>Pterygota</taxon>
        <taxon>Neoptera</taxon>
        <taxon>Endopterygota</taxon>
        <taxon>Hymenoptera</taxon>
        <taxon>Apocrita</taxon>
        <taxon>Proctotrupomorpha</taxon>
        <taxon>Chalcidoidea</taxon>
        <taxon>Pteromalidae</taxon>
        <taxon>Pteromalinae</taxon>
        <taxon>Trichomalopsis</taxon>
    </lineage>
</organism>
<dbReference type="STRING" id="543379.A0A232EGN8"/>
<accession>A0A232EGN8</accession>
<dbReference type="EMBL" id="NNAY01004705">
    <property type="protein sequence ID" value="OXU17529.1"/>
    <property type="molecule type" value="Genomic_DNA"/>
</dbReference>
<comment type="caution">
    <text evidence="1">The sequence shown here is derived from an EMBL/GenBank/DDBJ whole genome shotgun (WGS) entry which is preliminary data.</text>
</comment>
<dbReference type="AlphaFoldDB" id="A0A232EGN8"/>
<dbReference type="PANTHER" id="PTHR46579:SF1">
    <property type="entry name" value="F5_8 TYPE C DOMAIN-CONTAINING PROTEIN"/>
    <property type="match status" value="1"/>
</dbReference>
<name>A0A232EGN8_9HYME</name>
<evidence type="ECO:0000313" key="2">
    <source>
        <dbReference type="Proteomes" id="UP000215335"/>
    </source>
</evidence>